<sequence length="193" mass="21599">MLDTHGRKFVDPIINIGANFLLKLKLSANNVTFIALLIGVSTSALIYFDLPILAVLLLWISGYLDAVDGAMARKSNTTSTFGTLMDITFDRIVEILMIFTLALKYPLARMNFIVLLMCIIISMTIFLTVGALANKKGMKSFYYQAGVAERSEGFLFFSLIIMLPKFIILLTNLFSLIIFITIIQRIIEAKNIL</sequence>
<gene>
    <name evidence="4" type="primary">ynjF</name>
    <name evidence="4" type="ORF">R28058_20871</name>
</gene>
<feature type="transmembrane region" description="Helical" evidence="3">
    <location>
        <begin position="153"/>
        <end position="183"/>
    </location>
</feature>
<dbReference type="OrthoDB" id="9790577at2"/>
<dbReference type="EMBL" id="CEKZ01000003">
    <property type="protein sequence ID" value="CEQ04354.1"/>
    <property type="molecule type" value="Genomic_DNA"/>
</dbReference>
<evidence type="ECO:0000313" key="5">
    <source>
        <dbReference type="Proteomes" id="UP000049127"/>
    </source>
</evidence>
<dbReference type="GO" id="GO:0016020">
    <property type="term" value="C:membrane"/>
    <property type="evidence" value="ECO:0007669"/>
    <property type="project" value="InterPro"/>
</dbReference>
<dbReference type="Gene3D" id="1.20.120.1760">
    <property type="match status" value="1"/>
</dbReference>
<dbReference type="GO" id="GO:0008654">
    <property type="term" value="P:phospholipid biosynthetic process"/>
    <property type="evidence" value="ECO:0007669"/>
    <property type="project" value="InterPro"/>
</dbReference>
<dbReference type="Proteomes" id="UP000049127">
    <property type="component" value="Unassembled WGS sequence"/>
</dbReference>
<evidence type="ECO:0000256" key="1">
    <source>
        <dbReference type="ARBA" id="ARBA00022679"/>
    </source>
</evidence>
<name>A0A0C7QKH3_PARSO</name>
<protein>
    <submittedName>
        <fullName evidence="4">CDP-alcohol phosphatidyltransferase</fullName>
    </submittedName>
</protein>
<keyword evidence="3" id="KW-1133">Transmembrane helix</keyword>
<evidence type="ECO:0000256" key="3">
    <source>
        <dbReference type="SAM" id="Phobius"/>
    </source>
</evidence>
<comment type="similarity">
    <text evidence="2">Belongs to the CDP-alcohol phosphatidyltransferase class-I family.</text>
</comment>
<feature type="transmembrane region" description="Helical" evidence="3">
    <location>
        <begin position="33"/>
        <end position="60"/>
    </location>
</feature>
<dbReference type="Pfam" id="PF01066">
    <property type="entry name" value="CDP-OH_P_transf"/>
    <property type="match status" value="1"/>
</dbReference>
<feature type="transmembrane region" description="Helical" evidence="3">
    <location>
        <begin position="110"/>
        <end position="133"/>
    </location>
</feature>
<keyword evidence="3" id="KW-0812">Transmembrane</keyword>
<proteinExistence type="inferred from homology"/>
<reference evidence="4 5" key="1">
    <citation type="submission" date="2015-01" db="EMBL/GenBank/DDBJ databases">
        <authorList>
            <person name="Aslett A.Martin."/>
            <person name="De Silva Nishadi"/>
        </authorList>
    </citation>
    <scope>NUCLEOTIDE SEQUENCE [LARGE SCALE GENOMIC DNA]</scope>
    <source>
        <strain evidence="4 5">R28058</strain>
    </source>
</reference>
<dbReference type="InterPro" id="IPR048254">
    <property type="entry name" value="CDP_ALCOHOL_P_TRANSF_CS"/>
</dbReference>
<dbReference type="InterPro" id="IPR000462">
    <property type="entry name" value="CDP-OH_P_trans"/>
</dbReference>
<organism evidence="4 5">
    <name type="scientific">Paraclostridium sordellii</name>
    <name type="common">Clostridium sordellii</name>
    <dbReference type="NCBI Taxonomy" id="1505"/>
    <lineage>
        <taxon>Bacteria</taxon>
        <taxon>Bacillati</taxon>
        <taxon>Bacillota</taxon>
        <taxon>Clostridia</taxon>
        <taxon>Peptostreptococcales</taxon>
        <taxon>Peptostreptococcaceae</taxon>
        <taxon>Paraclostridium</taxon>
    </lineage>
</organism>
<dbReference type="InterPro" id="IPR043130">
    <property type="entry name" value="CDP-OH_PTrfase_TM_dom"/>
</dbReference>
<dbReference type="GO" id="GO:0016780">
    <property type="term" value="F:phosphotransferase activity, for other substituted phosphate groups"/>
    <property type="evidence" value="ECO:0007669"/>
    <property type="project" value="InterPro"/>
</dbReference>
<accession>A0A0C7QKH3</accession>
<evidence type="ECO:0000313" key="4">
    <source>
        <dbReference type="EMBL" id="CEQ04354.1"/>
    </source>
</evidence>
<keyword evidence="1 2" id="KW-0808">Transferase</keyword>
<evidence type="ECO:0000256" key="2">
    <source>
        <dbReference type="RuleBase" id="RU003750"/>
    </source>
</evidence>
<dbReference type="AlphaFoldDB" id="A0A0C7QKH3"/>
<keyword evidence="3" id="KW-0472">Membrane</keyword>
<dbReference type="RefSeq" id="WP_055336129.1">
    <property type="nucleotide sequence ID" value="NZ_CDNF01000014.1"/>
</dbReference>
<dbReference type="PROSITE" id="PS00379">
    <property type="entry name" value="CDP_ALCOHOL_P_TRANSF"/>
    <property type="match status" value="1"/>
</dbReference>